<accession>A0A8B3DNX5</accession>
<proteinExistence type="predicted"/>
<name>A0A8B3DNX5_VIBHA</name>
<dbReference type="EMBL" id="QOUW02000006">
    <property type="protein sequence ID" value="RIW18077.1"/>
    <property type="molecule type" value="Genomic_DNA"/>
</dbReference>
<gene>
    <name evidence="2" type="ORF">DS957_003250</name>
</gene>
<keyword evidence="1" id="KW-0732">Signal</keyword>
<protein>
    <recommendedName>
        <fullName evidence="4">Lipoprotein</fullName>
    </recommendedName>
</protein>
<dbReference type="Proteomes" id="UP000253437">
    <property type="component" value="Unassembled WGS sequence"/>
</dbReference>
<feature type="chain" id="PRO_5032963078" description="Lipoprotein" evidence="1">
    <location>
        <begin position="22"/>
        <end position="97"/>
    </location>
</feature>
<evidence type="ECO:0000256" key="1">
    <source>
        <dbReference type="SAM" id="SignalP"/>
    </source>
</evidence>
<evidence type="ECO:0000313" key="3">
    <source>
        <dbReference type="Proteomes" id="UP000253437"/>
    </source>
</evidence>
<sequence>MLKTKLMLIISGVFISTSCFSANNMTSEDPTIDKQITEENTHEERTLDCEEEPCGTKGFDGRLLLENEPTKQVLSSIESISKTLNTMSVLMFAGDKS</sequence>
<organism evidence="2 3">
    <name type="scientific">Vibrio harveyi</name>
    <name type="common">Beneckea harveyi</name>
    <dbReference type="NCBI Taxonomy" id="669"/>
    <lineage>
        <taxon>Bacteria</taxon>
        <taxon>Pseudomonadati</taxon>
        <taxon>Pseudomonadota</taxon>
        <taxon>Gammaproteobacteria</taxon>
        <taxon>Vibrionales</taxon>
        <taxon>Vibrionaceae</taxon>
        <taxon>Vibrio</taxon>
    </lineage>
</organism>
<comment type="caution">
    <text evidence="2">The sequence shown here is derived from an EMBL/GenBank/DDBJ whole genome shotgun (WGS) entry which is preliminary data.</text>
</comment>
<evidence type="ECO:0008006" key="4">
    <source>
        <dbReference type="Google" id="ProtNLM"/>
    </source>
</evidence>
<dbReference type="PROSITE" id="PS51257">
    <property type="entry name" value="PROKAR_LIPOPROTEIN"/>
    <property type="match status" value="1"/>
</dbReference>
<dbReference type="RefSeq" id="WP_005450433.1">
    <property type="nucleotide sequence ID" value="NZ_CAWUCB010000030.1"/>
</dbReference>
<feature type="signal peptide" evidence="1">
    <location>
        <begin position="1"/>
        <end position="21"/>
    </location>
</feature>
<evidence type="ECO:0000313" key="2">
    <source>
        <dbReference type="EMBL" id="RIW18077.1"/>
    </source>
</evidence>
<dbReference type="AlphaFoldDB" id="A0A8B3DNX5"/>
<reference evidence="2 3" key="1">
    <citation type="submission" date="2018-08" db="EMBL/GenBank/DDBJ databases">
        <title>Vibrio harveyi strains pathogenic to white snook Centropomus viridis Lockington (1877) and potential probiotic bacteria.</title>
        <authorList>
            <person name="Soto-Rodriguez S."/>
            <person name="Gomez-Gil B."/>
            <person name="Lozano-Olvera R."/>
        </authorList>
    </citation>
    <scope>NUCLEOTIDE SEQUENCE [LARGE SCALE GENOMIC DNA]</scope>
    <source>
        <strain evidence="2 3">CAIM 1508</strain>
    </source>
</reference>